<accession>A0A5B9W0T6</accession>
<dbReference type="InterPro" id="IPR023614">
    <property type="entry name" value="Porin_dom_sf"/>
</dbReference>
<dbReference type="InterPro" id="IPR010870">
    <property type="entry name" value="Porin_O/P"/>
</dbReference>
<feature type="signal peptide" evidence="2">
    <location>
        <begin position="1"/>
        <end position="25"/>
    </location>
</feature>
<feature type="chain" id="PRO_5023091938" evidence="2">
    <location>
        <begin position="26"/>
        <end position="548"/>
    </location>
</feature>
<organism evidence="3 4">
    <name type="scientific">Aquisphaera giovannonii</name>
    <dbReference type="NCBI Taxonomy" id="406548"/>
    <lineage>
        <taxon>Bacteria</taxon>
        <taxon>Pseudomonadati</taxon>
        <taxon>Planctomycetota</taxon>
        <taxon>Planctomycetia</taxon>
        <taxon>Isosphaerales</taxon>
        <taxon>Isosphaeraceae</taxon>
        <taxon>Aquisphaera</taxon>
    </lineage>
</organism>
<dbReference type="Pfam" id="PF07396">
    <property type="entry name" value="Porin_O_P"/>
    <property type="match status" value="1"/>
</dbReference>
<dbReference type="EMBL" id="CP042997">
    <property type="protein sequence ID" value="QEH33851.1"/>
    <property type="molecule type" value="Genomic_DNA"/>
</dbReference>
<keyword evidence="2" id="KW-0732">Signal</keyword>
<feature type="compositionally biased region" description="Basic and acidic residues" evidence="1">
    <location>
        <begin position="88"/>
        <end position="100"/>
    </location>
</feature>
<evidence type="ECO:0000256" key="1">
    <source>
        <dbReference type="SAM" id="MobiDB-lite"/>
    </source>
</evidence>
<protein>
    <submittedName>
        <fullName evidence="3">Phosphate-selective porin O and P</fullName>
    </submittedName>
</protein>
<evidence type="ECO:0000313" key="4">
    <source>
        <dbReference type="Proteomes" id="UP000324233"/>
    </source>
</evidence>
<sequence length="548" mass="62740" precursor="true">MRLGRPSARLLVLAMAASLTSSVAAGDEPPAALPPARNGEVLEDRLRKLESLNEQILRRLEDSERDRRATHERYERLEERYRDLSRKMEPALREPERWDSPRPGNRTEPSASGEARVGREQGRRRGSGQGFESFLERSEELPLRAALEEGFTLKSRDDEYQLRFRLLDQTDLKVFSPGDQVPARSGLFIPRVRFYWEGQLTRLFQYEVSIQRSVEGVWDLLDGNVNVVPDKRFQVRFGRMLVPYSYDWYDHLEQYFITPERSLFPLNFGLSRSAGLMAHGFLFDDRLEYAAGGFDGHLIGLADNNTTRDAVGYLNYRPFLRSERMPLLRNFNVGASGFLGKQANMLHPLPLRTSIQSSENDEAAQAASSIFLRYNDDTVDFGGRSATALHMAWYAAGFSFEAEWQGGRDHVYRPGLHALQSIPATGNHFTLSYFLTGEVVERRQVVTPLRPFDPARGLWGPGALEPYARFSQLSLGEAVFTGGFADPNQWTRSIDLLDVGLNWYLTKYIKIYFDWQHSMYGSPVLLNPSKDLYGRTNDLFWIRGQLYY</sequence>
<evidence type="ECO:0000256" key="2">
    <source>
        <dbReference type="SAM" id="SignalP"/>
    </source>
</evidence>
<proteinExistence type="predicted"/>
<dbReference type="Gene3D" id="2.40.160.10">
    <property type="entry name" value="Porin"/>
    <property type="match status" value="1"/>
</dbReference>
<name>A0A5B9W0T6_9BACT</name>
<dbReference type="KEGG" id="agv:OJF2_23820"/>
<keyword evidence="4" id="KW-1185">Reference proteome</keyword>
<dbReference type="AlphaFoldDB" id="A0A5B9W0T6"/>
<reference evidence="3 4" key="1">
    <citation type="submission" date="2019-08" db="EMBL/GenBank/DDBJ databases">
        <title>Deep-cultivation of Planctomycetes and their phenomic and genomic characterization uncovers novel biology.</title>
        <authorList>
            <person name="Wiegand S."/>
            <person name="Jogler M."/>
            <person name="Boedeker C."/>
            <person name="Pinto D."/>
            <person name="Vollmers J."/>
            <person name="Rivas-Marin E."/>
            <person name="Kohn T."/>
            <person name="Peeters S.H."/>
            <person name="Heuer A."/>
            <person name="Rast P."/>
            <person name="Oberbeckmann S."/>
            <person name="Bunk B."/>
            <person name="Jeske O."/>
            <person name="Meyerdierks A."/>
            <person name="Storesund J.E."/>
            <person name="Kallscheuer N."/>
            <person name="Luecker S."/>
            <person name="Lage O.M."/>
            <person name="Pohl T."/>
            <person name="Merkel B.J."/>
            <person name="Hornburger P."/>
            <person name="Mueller R.-W."/>
            <person name="Bruemmer F."/>
            <person name="Labrenz M."/>
            <person name="Spormann A.M."/>
            <person name="Op den Camp H."/>
            <person name="Overmann J."/>
            <person name="Amann R."/>
            <person name="Jetten M.S.M."/>
            <person name="Mascher T."/>
            <person name="Medema M.H."/>
            <person name="Devos D.P."/>
            <person name="Kaster A.-K."/>
            <person name="Ovreas L."/>
            <person name="Rohde M."/>
            <person name="Galperin M.Y."/>
            <person name="Jogler C."/>
        </authorList>
    </citation>
    <scope>NUCLEOTIDE SEQUENCE [LARGE SCALE GENOMIC DNA]</scope>
    <source>
        <strain evidence="3 4">OJF2</strain>
    </source>
</reference>
<gene>
    <name evidence="3" type="ORF">OJF2_23820</name>
</gene>
<evidence type="ECO:0000313" key="3">
    <source>
        <dbReference type="EMBL" id="QEH33851.1"/>
    </source>
</evidence>
<feature type="region of interest" description="Disordered" evidence="1">
    <location>
        <begin position="88"/>
        <end position="133"/>
    </location>
</feature>
<dbReference type="Proteomes" id="UP000324233">
    <property type="component" value="Chromosome"/>
</dbReference>